<feature type="domain" description="F-BAR" evidence="12">
    <location>
        <begin position="228"/>
        <end position="492"/>
    </location>
</feature>
<dbReference type="InterPro" id="IPR046349">
    <property type="entry name" value="C1-like_sf"/>
</dbReference>
<feature type="region of interest" description="Disordered" evidence="9">
    <location>
        <begin position="1044"/>
        <end position="1072"/>
    </location>
</feature>
<reference evidence="13" key="2">
    <citation type="submission" date="2025-08" db="UniProtKB">
        <authorList>
            <consortium name="Ensembl"/>
        </authorList>
    </citation>
    <scope>IDENTIFICATION</scope>
</reference>
<feature type="region of interest" description="Disordered" evidence="9">
    <location>
        <begin position="1"/>
        <end position="53"/>
    </location>
</feature>
<evidence type="ECO:0000259" key="11">
    <source>
        <dbReference type="PROSITE" id="PS50238"/>
    </source>
</evidence>
<dbReference type="OrthoDB" id="79452at2759"/>
<evidence type="ECO:0000256" key="7">
    <source>
        <dbReference type="ARBA" id="ARBA00042921"/>
    </source>
</evidence>
<evidence type="ECO:0000259" key="10">
    <source>
        <dbReference type="PROSITE" id="PS50081"/>
    </source>
</evidence>
<dbReference type="PANTHER" id="PTHR15228">
    <property type="entry name" value="SPERMATHECAL PHYSIOLOGY VARIANT"/>
    <property type="match status" value="1"/>
</dbReference>
<dbReference type="PANTHER" id="PTHR15228:SF7">
    <property type="entry name" value="RHO GTPASE-ACTIVATING PROTEIN 29"/>
    <property type="match status" value="1"/>
</dbReference>
<sequence>MLRKSSSSSGIKHPQGLPRPLSKALTGSLSSKSTKTLDMGRSSRNPNPLTSMGLLSRPVGALGMDPEYVMQLVNDVRWFAEVLLNLKDAFQYKENMEDLQKVVQERLSELLRVLKAVIGKHQTLNSSDILGAAGTVIAKVKGINYKEVNPENTQSIFGEIHSSIDTLAYTFGNVVSDFLMGDVDAGSGLGIPQTRRSRSYDDLSVDPDEYVSVKNDPVGPDVPLSREEEVDLTLLKNDSGVESALLYAKAWSKYIKDLLTWMEKRIALDIEYAKSYTKMAESAKNLASQQDYMPFSDIYISTFKNDMEYNQLLIQTAVALQTNKYIQPLLARKNELDKLRKEIKEQWQREQKKMQEGDSTLRKAQALKSQRREEYQRARSSTNRSQEELSNNAANKQLEKKRRLEEEALQKAEEARDQYQICVADAGVRRMDLANAKSTILTQIREMVFQCDLTLKAVTVNWCQMQQGQMVSFPAHYQALSDSAKLYEPGECYAEFVRNLPKNLPKEHLHSDSTSSDSARFVFNKRSVGSTHSSHGNLSQASITSYDVLSGDEADNVMHRPQFSERRSNSSTDIQALRSQAPLRTWASSSQGSQGGMCSDSESAGGSSESRSMDSPTASPGDFKRRLPRTPSTGTMSSADDLDEREPPSLSHNGLAEMVTETASSPGPFRNAQMSKAAQTHKLRKLRAPSKCRECDSLVVFHGAECEECSLACHKKCLETLAIQCGHKKLQGRLHLFGIDFAQAAKNSKDGVPFIIKKCTSEIEGRALNIKGIYRVNGAKSRVEKLCQAFENGKDLVELSDLSPHDISNVLKLYLRQLPEPLILYRYYTDIIGLSKECQRVIVEEADTHPVPQAGEKSDLSTQLNKVIYRIRDLLYQLPTNNYRTLRHLIAHLRRVSEQAEENKMTASNLGIIFGPTLVKPRQTDAEVSLSSLVDYPYQALMVELLIRYFPTVFHSSPSSGSAGLGSPRLTPQEKVQRLSRNSTSLMDIKESAKVYKRYSSVIPSSHILGEVQEVKPGTDKTDVSSQHNGVQTANVGDDQRTHLIHPNVTSNSTSTTTSNAPPKVHLRPKGPRQVYRPISMPLERLPTPAQINERNFRNGAASDTSTSERDSAAETIQEIPEMEKTRAGGSSRVSAYYITPFIDTQTMQRRTWDKKYKHYDVTPRTAMIVANSAVQPIKATMPVPLHPTLTADSVASTTTSLTTALSTSPQMAPMKLVWTSKRETNTDGSACEASSSEYLPLTLRAPRTLHPPPGTFYRPPASLNKTRTLTNWTTTVTTTTATTTTTSAVLPITSSQVVNSSPALTSPPQTQLQTQDSTDSGFLTSATLSPSQSPSSSSPNDLNPCETKPLYQRLRPRRMQELEHREAHFV</sequence>
<dbReference type="InterPro" id="IPR031160">
    <property type="entry name" value="F_BAR_dom"/>
</dbReference>
<evidence type="ECO:0000256" key="5">
    <source>
        <dbReference type="ARBA" id="ARBA00023054"/>
    </source>
</evidence>
<dbReference type="Proteomes" id="UP000265120">
    <property type="component" value="Chromosome 20"/>
</dbReference>
<feature type="domain" description="Rho-GAP" evidence="11">
    <location>
        <begin position="739"/>
        <end position="954"/>
    </location>
</feature>
<keyword evidence="5 8" id="KW-0175">Coiled coil</keyword>
<organism evidence="13 14">
    <name type="scientific">Cynoglossus semilaevis</name>
    <name type="common">Tongue sole</name>
    <dbReference type="NCBI Taxonomy" id="244447"/>
    <lineage>
        <taxon>Eukaryota</taxon>
        <taxon>Metazoa</taxon>
        <taxon>Chordata</taxon>
        <taxon>Craniata</taxon>
        <taxon>Vertebrata</taxon>
        <taxon>Euteleostomi</taxon>
        <taxon>Actinopterygii</taxon>
        <taxon>Neopterygii</taxon>
        <taxon>Teleostei</taxon>
        <taxon>Neoteleostei</taxon>
        <taxon>Acanthomorphata</taxon>
        <taxon>Carangaria</taxon>
        <taxon>Pleuronectiformes</taxon>
        <taxon>Pleuronectoidei</taxon>
        <taxon>Cynoglossidae</taxon>
        <taxon>Cynoglossinae</taxon>
        <taxon>Cynoglossus</taxon>
    </lineage>
</organism>
<dbReference type="SMART" id="SM00109">
    <property type="entry name" value="C1"/>
    <property type="match status" value="1"/>
</dbReference>
<dbReference type="Pfam" id="PF24235">
    <property type="entry name" value="RHG29_45_N"/>
    <property type="match status" value="1"/>
</dbReference>
<dbReference type="PROSITE" id="PS00479">
    <property type="entry name" value="ZF_DAG_PE_1"/>
    <property type="match status" value="1"/>
</dbReference>
<dbReference type="GO" id="GO:0051056">
    <property type="term" value="P:regulation of small GTPase mediated signal transduction"/>
    <property type="evidence" value="ECO:0007669"/>
    <property type="project" value="UniProtKB-ARBA"/>
</dbReference>
<reference evidence="13 14" key="1">
    <citation type="journal article" date="2014" name="Nat. Genet.">
        <title>Whole-genome sequence of a flatfish provides insights into ZW sex chromosome evolution and adaptation to a benthic lifestyle.</title>
        <authorList>
            <person name="Chen S."/>
            <person name="Zhang G."/>
            <person name="Shao C."/>
            <person name="Huang Q."/>
            <person name="Liu G."/>
            <person name="Zhang P."/>
            <person name="Song W."/>
            <person name="An N."/>
            <person name="Chalopin D."/>
            <person name="Volff J.N."/>
            <person name="Hong Y."/>
            <person name="Li Q."/>
            <person name="Sha Z."/>
            <person name="Zhou H."/>
            <person name="Xie M."/>
            <person name="Yu Q."/>
            <person name="Liu Y."/>
            <person name="Xiang H."/>
            <person name="Wang N."/>
            <person name="Wu K."/>
            <person name="Yang C."/>
            <person name="Zhou Q."/>
            <person name="Liao X."/>
            <person name="Yang L."/>
            <person name="Hu Q."/>
            <person name="Zhang J."/>
            <person name="Meng L."/>
            <person name="Jin L."/>
            <person name="Tian Y."/>
            <person name="Lian J."/>
            <person name="Yang J."/>
            <person name="Miao G."/>
            <person name="Liu S."/>
            <person name="Liang Z."/>
            <person name="Yan F."/>
            <person name="Li Y."/>
            <person name="Sun B."/>
            <person name="Zhang H."/>
            <person name="Zhang J."/>
            <person name="Zhu Y."/>
            <person name="Du M."/>
            <person name="Zhao Y."/>
            <person name="Schartl M."/>
            <person name="Tang Q."/>
            <person name="Wang J."/>
        </authorList>
    </citation>
    <scope>NUCLEOTIDE SEQUENCE</scope>
</reference>
<dbReference type="PROSITE" id="PS50081">
    <property type="entry name" value="ZF_DAG_PE_2"/>
    <property type="match status" value="1"/>
</dbReference>
<feature type="compositionally biased region" description="Low complexity" evidence="9">
    <location>
        <begin position="599"/>
        <end position="615"/>
    </location>
</feature>
<protein>
    <recommendedName>
        <fullName evidence="6">Rho GTPase-activating protein 29</fullName>
    </recommendedName>
    <alternativeName>
        <fullName evidence="7">Rho-type GTPase-activating protein 29</fullName>
    </alternativeName>
</protein>
<dbReference type="InterPro" id="IPR008936">
    <property type="entry name" value="Rho_GTPase_activation_prot"/>
</dbReference>
<keyword evidence="2" id="KW-0479">Metal-binding</keyword>
<evidence type="ECO:0000256" key="2">
    <source>
        <dbReference type="ARBA" id="ARBA00022723"/>
    </source>
</evidence>
<dbReference type="PROSITE" id="PS51741">
    <property type="entry name" value="F_BAR"/>
    <property type="match status" value="1"/>
</dbReference>
<dbReference type="Ensembl" id="ENSCSET00000026413.1">
    <property type="protein sequence ID" value="ENSCSEP00000026072.1"/>
    <property type="gene ID" value="ENSCSEG00000016643.1"/>
</dbReference>
<evidence type="ECO:0000256" key="1">
    <source>
        <dbReference type="ARBA" id="ARBA00022468"/>
    </source>
</evidence>
<feature type="compositionally biased region" description="Basic and acidic residues" evidence="9">
    <location>
        <begin position="349"/>
        <end position="361"/>
    </location>
</feature>
<keyword evidence="1" id="KW-0343">GTPase activation</keyword>
<dbReference type="InterPro" id="IPR054713">
    <property type="entry name" value="GMIP/FCHO2-like_FCH"/>
</dbReference>
<dbReference type="RefSeq" id="XP_008332855.1">
    <property type="nucleotide sequence ID" value="XM_008334633.3"/>
</dbReference>
<evidence type="ECO:0000256" key="9">
    <source>
        <dbReference type="SAM" id="MobiDB-lite"/>
    </source>
</evidence>
<dbReference type="KEGG" id="csem:103396514"/>
<dbReference type="Gene3D" id="1.20.1270.60">
    <property type="entry name" value="Arfaptin homology (AH) domain/BAR domain"/>
    <property type="match status" value="1"/>
</dbReference>
<feature type="domain" description="Phorbol-ester/DAG-type" evidence="10">
    <location>
        <begin position="680"/>
        <end position="725"/>
    </location>
</feature>
<dbReference type="CDD" id="cd20816">
    <property type="entry name" value="C1_GMIP-like"/>
    <property type="match status" value="1"/>
</dbReference>
<dbReference type="InterPro" id="IPR057028">
    <property type="entry name" value="RHG29_45_N"/>
</dbReference>
<feature type="compositionally biased region" description="Polar residues" evidence="9">
    <location>
        <begin position="1"/>
        <end position="10"/>
    </location>
</feature>
<dbReference type="OMA" id="DQYQSCM"/>
<evidence type="ECO:0000313" key="14">
    <source>
        <dbReference type="Proteomes" id="UP000265120"/>
    </source>
</evidence>
<feature type="region of interest" description="Disordered" evidence="9">
    <location>
        <begin position="349"/>
        <end position="401"/>
    </location>
</feature>
<feature type="compositionally biased region" description="Polar residues" evidence="9">
    <location>
        <begin position="378"/>
        <end position="395"/>
    </location>
</feature>
<keyword evidence="14" id="KW-1185">Reference proteome</keyword>
<evidence type="ECO:0000256" key="6">
    <source>
        <dbReference type="ARBA" id="ARBA00040783"/>
    </source>
</evidence>
<dbReference type="GeneID" id="103396514"/>
<dbReference type="FunCoup" id="A0A3P8WHX7">
    <property type="interactions" value="236"/>
</dbReference>
<dbReference type="Pfam" id="PF22699">
    <property type="entry name" value="GMIP-like_FCH"/>
    <property type="match status" value="1"/>
</dbReference>
<evidence type="ECO:0000259" key="12">
    <source>
        <dbReference type="PROSITE" id="PS51741"/>
    </source>
</evidence>
<dbReference type="Pfam" id="PF00130">
    <property type="entry name" value="C1_1"/>
    <property type="match status" value="1"/>
</dbReference>
<feature type="region of interest" description="Disordered" evidence="9">
    <location>
        <begin position="580"/>
        <end position="652"/>
    </location>
</feature>
<dbReference type="SUPFAM" id="SSF48350">
    <property type="entry name" value="GTPase activation domain, GAP"/>
    <property type="match status" value="1"/>
</dbReference>
<keyword evidence="4" id="KW-0862">Zinc</keyword>
<feature type="compositionally biased region" description="Low complexity" evidence="9">
    <location>
        <begin position="21"/>
        <end position="37"/>
    </location>
</feature>
<dbReference type="FunFam" id="1.10.555.10:FF:000016">
    <property type="entry name" value="Rho GTPase activating protein 29"/>
    <property type="match status" value="1"/>
</dbReference>
<reference evidence="13" key="3">
    <citation type="submission" date="2025-09" db="UniProtKB">
        <authorList>
            <consortium name="Ensembl"/>
        </authorList>
    </citation>
    <scope>IDENTIFICATION</scope>
</reference>
<dbReference type="GO" id="GO:0005829">
    <property type="term" value="C:cytosol"/>
    <property type="evidence" value="ECO:0007669"/>
    <property type="project" value="UniProtKB-ARBA"/>
</dbReference>
<dbReference type="GO" id="GO:0005096">
    <property type="term" value="F:GTPase activator activity"/>
    <property type="evidence" value="ECO:0007669"/>
    <property type="project" value="UniProtKB-KW"/>
</dbReference>
<dbReference type="SUPFAM" id="SSF103657">
    <property type="entry name" value="BAR/IMD domain-like"/>
    <property type="match status" value="1"/>
</dbReference>
<feature type="compositionally biased region" description="Low complexity" evidence="9">
    <location>
        <begin position="1330"/>
        <end position="1340"/>
    </location>
</feature>
<dbReference type="GeneTree" id="ENSGT00950000183110"/>
<dbReference type="Pfam" id="PF00620">
    <property type="entry name" value="RhoGAP"/>
    <property type="match status" value="1"/>
</dbReference>
<dbReference type="GO" id="GO:0007165">
    <property type="term" value="P:signal transduction"/>
    <property type="evidence" value="ECO:0007669"/>
    <property type="project" value="InterPro"/>
</dbReference>
<dbReference type="InterPro" id="IPR027267">
    <property type="entry name" value="AH/BAR_dom_sf"/>
</dbReference>
<feature type="compositionally biased region" description="Low complexity" evidence="9">
    <location>
        <begin position="1050"/>
        <end position="1060"/>
    </location>
</feature>
<dbReference type="GO" id="GO:0008270">
    <property type="term" value="F:zinc ion binding"/>
    <property type="evidence" value="ECO:0007669"/>
    <property type="project" value="UniProtKB-KW"/>
</dbReference>
<dbReference type="PROSITE" id="PS50238">
    <property type="entry name" value="RHOGAP"/>
    <property type="match status" value="1"/>
</dbReference>
<feature type="compositionally biased region" description="Low complexity" evidence="9">
    <location>
        <begin position="959"/>
        <end position="968"/>
    </location>
</feature>
<dbReference type="InterPro" id="IPR051025">
    <property type="entry name" value="RhoGAP"/>
</dbReference>
<evidence type="ECO:0000256" key="8">
    <source>
        <dbReference type="PROSITE-ProRule" id="PRU01077"/>
    </source>
</evidence>
<dbReference type="SMART" id="SM00324">
    <property type="entry name" value="RhoGAP"/>
    <property type="match status" value="1"/>
</dbReference>
<dbReference type="InterPro" id="IPR002219">
    <property type="entry name" value="PKC_DAG/PE"/>
</dbReference>
<feature type="region of interest" description="Disordered" evidence="9">
    <location>
        <begin position="1299"/>
        <end position="1357"/>
    </location>
</feature>
<feature type="region of interest" description="Disordered" evidence="9">
    <location>
        <begin position="959"/>
        <end position="981"/>
    </location>
</feature>
<accession>A0A3P8WHX7</accession>
<dbReference type="InParanoid" id="A0A3P8WHX7"/>
<dbReference type="InterPro" id="IPR000198">
    <property type="entry name" value="RhoGAP_dom"/>
</dbReference>
<dbReference type="SUPFAM" id="SSF57889">
    <property type="entry name" value="Cysteine-rich domain"/>
    <property type="match status" value="1"/>
</dbReference>
<dbReference type="STRING" id="244447.ENSCSEP00000026072"/>
<feature type="compositionally biased region" description="Low complexity" evidence="9">
    <location>
        <begin position="1305"/>
        <end position="1320"/>
    </location>
</feature>
<proteinExistence type="predicted"/>
<evidence type="ECO:0000256" key="3">
    <source>
        <dbReference type="ARBA" id="ARBA00022771"/>
    </source>
</evidence>
<evidence type="ECO:0000256" key="4">
    <source>
        <dbReference type="ARBA" id="ARBA00022833"/>
    </source>
</evidence>
<dbReference type="Gene3D" id="1.10.555.10">
    <property type="entry name" value="Rho GTPase activation protein"/>
    <property type="match status" value="1"/>
</dbReference>
<evidence type="ECO:0000313" key="13">
    <source>
        <dbReference type="Ensembl" id="ENSCSEP00000026072.1"/>
    </source>
</evidence>
<keyword evidence="3" id="KW-0863">Zinc-finger</keyword>
<name>A0A3P8WHX7_CYNSE</name>